<dbReference type="CDD" id="cd00609">
    <property type="entry name" value="AAT_like"/>
    <property type="match status" value="1"/>
</dbReference>
<keyword evidence="3 6" id="KW-0032">Aminotransferase</keyword>
<feature type="domain" description="Aminotransferase class I/classII large" evidence="7">
    <location>
        <begin position="40"/>
        <end position="399"/>
    </location>
</feature>
<dbReference type="GO" id="GO:0006520">
    <property type="term" value="P:amino acid metabolic process"/>
    <property type="evidence" value="ECO:0007669"/>
    <property type="project" value="InterPro"/>
</dbReference>
<dbReference type="InterPro" id="IPR050596">
    <property type="entry name" value="AspAT/PAT-like"/>
</dbReference>
<evidence type="ECO:0000256" key="4">
    <source>
        <dbReference type="ARBA" id="ARBA00022679"/>
    </source>
</evidence>
<reference evidence="8 9" key="1">
    <citation type="journal article" date="2018" name="ISME J.">
        <title>Involvement of Burkholderiaceae and sulfurous volatiles in disease-suppressive soils.</title>
        <authorList>
            <person name="Carrion V.J."/>
            <person name="Cordovez V."/>
            <person name="Tyc O."/>
            <person name="Etalo D.W."/>
            <person name="de Bruijn I."/>
            <person name="de Jager V.C."/>
            <person name="Medema M.H."/>
            <person name="Eberl L."/>
            <person name="Raaijmakers J.M."/>
        </authorList>
    </citation>
    <scope>NUCLEOTIDE SEQUENCE [LARGE SCALE GENOMIC DNA]</scope>
    <source>
        <strain evidence="9">mHSR5</strain>
    </source>
</reference>
<dbReference type="OrthoDB" id="9803354at2"/>
<dbReference type="Gene3D" id="3.40.640.10">
    <property type="entry name" value="Type I PLP-dependent aspartate aminotransferase-like (Major domain)"/>
    <property type="match status" value="1"/>
</dbReference>
<dbReference type="InterPro" id="IPR015421">
    <property type="entry name" value="PyrdxlP-dep_Trfase_major"/>
</dbReference>
<evidence type="ECO:0000313" key="8">
    <source>
        <dbReference type="EMBL" id="AXF25689.1"/>
    </source>
</evidence>
<dbReference type="SUPFAM" id="SSF53383">
    <property type="entry name" value="PLP-dependent transferases"/>
    <property type="match status" value="1"/>
</dbReference>
<evidence type="ECO:0000256" key="6">
    <source>
        <dbReference type="RuleBase" id="RU000481"/>
    </source>
</evidence>
<comment type="similarity">
    <text evidence="2 6">Belongs to the class-I pyridoxal-phosphate-dependent aminotransferase family.</text>
</comment>
<evidence type="ECO:0000256" key="3">
    <source>
        <dbReference type="ARBA" id="ARBA00022576"/>
    </source>
</evidence>
<evidence type="ECO:0000259" key="7">
    <source>
        <dbReference type="Pfam" id="PF00155"/>
    </source>
</evidence>
<organism evidence="8 9">
    <name type="scientific">Burkholderia pyrrocinia</name>
    <name type="common">Pseudomonas pyrrocinia</name>
    <dbReference type="NCBI Taxonomy" id="60550"/>
    <lineage>
        <taxon>Bacteria</taxon>
        <taxon>Pseudomonadati</taxon>
        <taxon>Pseudomonadota</taxon>
        <taxon>Betaproteobacteria</taxon>
        <taxon>Burkholderiales</taxon>
        <taxon>Burkholderiaceae</taxon>
        <taxon>Burkholderia</taxon>
        <taxon>Burkholderia cepacia complex</taxon>
    </lineage>
</organism>
<dbReference type="Pfam" id="PF00155">
    <property type="entry name" value="Aminotran_1_2"/>
    <property type="match status" value="1"/>
</dbReference>
<dbReference type="EC" id="2.6.1.-" evidence="6"/>
<dbReference type="InterPro" id="IPR015424">
    <property type="entry name" value="PyrdxlP-dep_Trfase"/>
</dbReference>
<dbReference type="Proteomes" id="UP000253104">
    <property type="component" value="Chromosome mHSR5_C"/>
</dbReference>
<protein>
    <recommendedName>
        <fullName evidence="6">Aminotransferase</fullName>
        <ecNumber evidence="6">2.6.1.-</ecNumber>
    </recommendedName>
</protein>
<dbReference type="RefSeq" id="WP_114182052.1">
    <property type="nucleotide sequence ID" value="NZ_CP024904.1"/>
</dbReference>
<dbReference type="EMBL" id="CP024904">
    <property type="protein sequence ID" value="AXF25689.1"/>
    <property type="molecule type" value="Genomic_DNA"/>
</dbReference>
<dbReference type="PROSITE" id="PS00105">
    <property type="entry name" value="AA_TRANSFER_CLASS_1"/>
    <property type="match status" value="1"/>
</dbReference>
<dbReference type="PANTHER" id="PTHR46383">
    <property type="entry name" value="ASPARTATE AMINOTRANSFERASE"/>
    <property type="match status" value="1"/>
</dbReference>
<evidence type="ECO:0000313" key="9">
    <source>
        <dbReference type="Proteomes" id="UP000253104"/>
    </source>
</evidence>
<dbReference type="InterPro" id="IPR004839">
    <property type="entry name" value="Aminotransferase_I/II_large"/>
</dbReference>
<dbReference type="InterPro" id="IPR015422">
    <property type="entry name" value="PyrdxlP-dep_Trfase_small"/>
</dbReference>
<dbReference type="GO" id="GO:0008483">
    <property type="term" value="F:transaminase activity"/>
    <property type="evidence" value="ECO:0007669"/>
    <property type="project" value="UniProtKB-KW"/>
</dbReference>
<dbReference type="InterPro" id="IPR004838">
    <property type="entry name" value="NHTrfase_class1_PyrdxlP-BS"/>
</dbReference>
<gene>
    <name evidence="8" type="ORF">CUJ89_35255</name>
</gene>
<keyword evidence="4 6" id="KW-0808">Transferase</keyword>
<evidence type="ECO:0000256" key="2">
    <source>
        <dbReference type="ARBA" id="ARBA00007441"/>
    </source>
</evidence>
<name>A0A2Z5N808_BURPY</name>
<evidence type="ECO:0000256" key="5">
    <source>
        <dbReference type="ARBA" id="ARBA00022898"/>
    </source>
</evidence>
<dbReference type="PANTHER" id="PTHR46383:SF1">
    <property type="entry name" value="ASPARTATE AMINOTRANSFERASE"/>
    <property type="match status" value="1"/>
</dbReference>
<evidence type="ECO:0000256" key="1">
    <source>
        <dbReference type="ARBA" id="ARBA00001933"/>
    </source>
</evidence>
<proteinExistence type="inferred from homology"/>
<keyword evidence="5" id="KW-0663">Pyridoxal phosphate</keyword>
<dbReference type="GO" id="GO:0030170">
    <property type="term" value="F:pyridoxal phosphate binding"/>
    <property type="evidence" value="ECO:0007669"/>
    <property type="project" value="InterPro"/>
</dbReference>
<dbReference type="Gene3D" id="3.90.1150.10">
    <property type="entry name" value="Aspartate Aminotransferase, domain 1"/>
    <property type="match status" value="1"/>
</dbReference>
<dbReference type="FunFam" id="3.40.640.10:FF:000033">
    <property type="entry name" value="Aspartate aminotransferase"/>
    <property type="match status" value="1"/>
</dbReference>
<sequence>MTPSITTESTFLAQRVLNAKPSATGAMTRLARQLRREGRDVIALSQGEPDFPTPQHIREAAKSAIDLNQSRYTDVAGTQALREAVVRKFQRDNSLSFDPDQVQIGCGAKQLLYNALQATVGAGDEVVIPTPAWVSYPEMVRLAGGRPVIVRCGADSGFKLTPARLESAITPRTKWLMLNSPSNPSGAVYGHDELVALGEVLLRHPHVWVMADDIYEKIRYDDTPFSTPAAVVPELAARTLTINGVSKAYAMTGWRVGFGAGPLALIKAMNLVQSQSTSHTSSISQAASIAALDGPTDFLRDFVDTFRQRRDRMVAALRAVDGLTCDVPPGAFYAFPGCHGLLGRRTPEGARIETDADFAMYLLRNAGVAVVPGTAFELPGHFRVSYAASDKELHDATHRIAHACAALR</sequence>
<comment type="cofactor">
    <cofactor evidence="1 6">
        <name>pyridoxal 5'-phosphate</name>
        <dbReference type="ChEBI" id="CHEBI:597326"/>
    </cofactor>
</comment>
<dbReference type="AlphaFoldDB" id="A0A2Z5N808"/>
<accession>A0A2Z5N808</accession>